<comment type="caution">
    <text evidence="1">The sequence shown here is derived from an EMBL/GenBank/DDBJ whole genome shotgun (WGS) entry which is preliminary data.</text>
</comment>
<dbReference type="RefSeq" id="WP_282584895.1">
    <property type="nucleotide sequence ID" value="NZ_JAMOIM010000006.1"/>
</dbReference>
<protein>
    <submittedName>
        <fullName evidence="1">DUF6165 family protein</fullName>
    </submittedName>
</protein>
<dbReference type="AlphaFoldDB" id="A0AA42CIL7"/>
<gene>
    <name evidence="1" type="ORF">M8523_10895</name>
</gene>
<sequence length="155" mass="17177">MMPYTPEDHGSREAGPIAVSRETCPAASLMVEIGAGELIDKITILRIKAERIGDPARLANVHYELAALDRARQIHLPQHAELQRLEGELMRINTQLWEIEDDIRACEKARDFGPAFVALARAVYKTNDRRAAVKKEINVLTGASIVEEKSYAASA</sequence>
<keyword evidence="2" id="KW-1185">Reference proteome</keyword>
<dbReference type="Pfam" id="PF19662">
    <property type="entry name" value="DUF6165"/>
    <property type="match status" value="1"/>
</dbReference>
<name>A0AA42CIL7_9HYPH</name>
<dbReference type="EMBL" id="JAMOIM010000006">
    <property type="protein sequence ID" value="MCW6508524.1"/>
    <property type="molecule type" value="Genomic_DNA"/>
</dbReference>
<proteinExistence type="predicted"/>
<organism evidence="1 2">
    <name type="scientific">Lichenifustis flavocetrariae</name>
    <dbReference type="NCBI Taxonomy" id="2949735"/>
    <lineage>
        <taxon>Bacteria</taxon>
        <taxon>Pseudomonadati</taxon>
        <taxon>Pseudomonadota</taxon>
        <taxon>Alphaproteobacteria</taxon>
        <taxon>Hyphomicrobiales</taxon>
        <taxon>Lichenihabitantaceae</taxon>
        <taxon>Lichenifustis</taxon>
    </lineage>
</organism>
<evidence type="ECO:0000313" key="1">
    <source>
        <dbReference type="EMBL" id="MCW6508524.1"/>
    </source>
</evidence>
<dbReference type="Proteomes" id="UP001165667">
    <property type="component" value="Unassembled WGS sequence"/>
</dbReference>
<reference evidence="1" key="1">
    <citation type="submission" date="2022-05" db="EMBL/GenBank/DDBJ databases">
        <authorList>
            <person name="Pankratov T."/>
        </authorList>
    </citation>
    <scope>NUCLEOTIDE SEQUENCE</scope>
    <source>
        <strain evidence="1">BP6-180914</strain>
    </source>
</reference>
<evidence type="ECO:0000313" key="2">
    <source>
        <dbReference type="Proteomes" id="UP001165667"/>
    </source>
</evidence>
<accession>A0AA42CIL7</accession>
<dbReference type="InterPro" id="IPR046163">
    <property type="entry name" value="DUF6165"/>
</dbReference>